<gene>
    <name evidence="1" type="ORF">N784_04360</name>
</gene>
<reference evidence="1 2" key="1">
    <citation type="submission" date="2013-08" db="EMBL/GenBank/DDBJ databases">
        <authorList>
            <person name="Huang J."/>
            <person name="Wang G."/>
        </authorList>
    </citation>
    <scope>NUCLEOTIDE SEQUENCE [LARGE SCALE GENOMIC DNA]</scope>
    <source>
        <strain evidence="1 2">JSM 072002</strain>
    </source>
</reference>
<dbReference type="eggNOG" id="ENOG502ZTUW">
    <property type="taxonomic scope" value="Bacteria"/>
</dbReference>
<keyword evidence="2" id="KW-1185">Reference proteome</keyword>
<dbReference type="RefSeq" id="WP_036834337.1">
    <property type="nucleotide sequence ID" value="NZ_AVPG01000012.1"/>
</dbReference>
<dbReference type="STRING" id="1385512.N784_04360"/>
<proteinExistence type="predicted"/>
<name>A0A0A5G6C7_9BACI</name>
<dbReference type="Proteomes" id="UP000030401">
    <property type="component" value="Unassembled WGS sequence"/>
</dbReference>
<accession>A0A0A5G6C7</accession>
<organism evidence="1 2">
    <name type="scientific">Pontibacillus litoralis JSM 072002</name>
    <dbReference type="NCBI Taxonomy" id="1385512"/>
    <lineage>
        <taxon>Bacteria</taxon>
        <taxon>Bacillati</taxon>
        <taxon>Bacillota</taxon>
        <taxon>Bacilli</taxon>
        <taxon>Bacillales</taxon>
        <taxon>Bacillaceae</taxon>
        <taxon>Pontibacillus</taxon>
    </lineage>
</organism>
<sequence length="425" mass="49797">MIIVKEELLKSEEACTYSFSLEEAGYYSINAQVTSDTDWAIKGNESCLVEVMLDLENGDVMRFHFVTYMGKVSHNYKVNFGYLQQGSYSVTIRNVNNAVCNEADMYLHQLELARIPLDKELTLVYKHAPVLYGRNHFTTYDGCYTDTPLALMYSYYLNEAGQLQIDYEFVFSHEDEGTPGKLLMSKWGRNTDIEWCYTVKLDADHFGVIERSYQGPEHEYRLFTGDFLLHTQRPILQVRTTNGNFDHKLDSNYCFALHPDIKWDKKLEPREKFMKQYNYINTIMIKEAERQLINHEEDKHRIAHPTKYVYAFFYVNEEHRNAVIDLVYKTETDRYISSAHDFYQPPFGYGSYTGGFAKFLIAMEMDLDWSVQDLHVRLLDGERMEIQKMEFYALRANGALEELYRVEESITLTQVGDCKRVKEGV</sequence>
<dbReference type="EMBL" id="AVPG01000012">
    <property type="protein sequence ID" value="KGX86645.1"/>
    <property type="molecule type" value="Genomic_DNA"/>
</dbReference>
<evidence type="ECO:0000313" key="2">
    <source>
        <dbReference type="Proteomes" id="UP000030401"/>
    </source>
</evidence>
<evidence type="ECO:0000313" key="1">
    <source>
        <dbReference type="EMBL" id="KGX86645.1"/>
    </source>
</evidence>
<dbReference type="OrthoDB" id="9807465at2"/>
<dbReference type="AlphaFoldDB" id="A0A0A5G6C7"/>
<protein>
    <submittedName>
        <fullName evidence="1">Uncharacterized protein</fullName>
    </submittedName>
</protein>
<comment type="caution">
    <text evidence="1">The sequence shown here is derived from an EMBL/GenBank/DDBJ whole genome shotgun (WGS) entry which is preliminary data.</text>
</comment>